<dbReference type="AlphaFoldDB" id="A0A3N5D6V5"/>
<accession>A0A3N5D6V5</accession>
<dbReference type="InterPro" id="IPR029063">
    <property type="entry name" value="SAM-dependent_MTases_sf"/>
</dbReference>
<gene>
    <name evidence="4" type="ORF">EG799_00125</name>
</gene>
<feature type="signal peptide" evidence="2">
    <location>
        <begin position="1"/>
        <end position="20"/>
    </location>
</feature>
<sequence>MRRGIASGIAASLAAACVLAACNQPASDRSASSQDFPRAYRPVSSLGSNAFSTEEARDNRREAVTVMDQARITRGMTVADIGAGEGYYTVRLAERVGEDGRVLAQDIDEDALRRLGDRVERERLDNVSIILGNQDDPRLPADSFDRIFLVHMYHEVAEPYAFLWRMRPALRPGGQVIVVDVDRPADQHGIDPQLLFCEFERVGYRLVEFVRKPEIAGYYAQFEVAGERPDAKDIEPCMQPGDDTELTRTGAGSTGEDNGIQGS</sequence>
<dbReference type="PROSITE" id="PS51257">
    <property type="entry name" value="PROKAR_LIPOPROTEIN"/>
    <property type="match status" value="1"/>
</dbReference>
<evidence type="ECO:0000313" key="4">
    <source>
        <dbReference type="EMBL" id="RPF70208.1"/>
    </source>
</evidence>
<evidence type="ECO:0000256" key="2">
    <source>
        <dbReference type="SAM" id="SignalP"/>
    </source>
</evidence>
<dbReference type="CDD" id="cd02440">
    <property type="entry name" value="AdoMet_MTases"/>
    <property type="match status" value="1"/>
</dbReference>
<dbReference type="GO" id="GO:0032259">
    <property type="term" value="P:methylation"/>
    <property type="evidence" value="ECO:0007669"/>
    <property type="project" value="UniProtKB-KW"/>
</dbReference>
<dbReference type="RefSeq" id="WP_123877382.1">
    <property type="nucleotide sequence ID" value="NZ_RPFZ01000001.1"/>
</dbReference>
<reference evidence="4 5" key="1">
    <citation type="submission" date="2018-11" db="EMBL/GenBank/DDBJ databases">
        <title>Erythrobacter spongiae sp. nov., isolated from a marine sponge.</title>
        <authorList>
            <person name="Zhuang L."/>
            <person name="Luo L."/>
        </authorList>
    </citation>
    <scope>NUCLEOTIDE SEQUENCE [LARGE SCALE GENOMIC DNA]</scope>
    <source>
        <strain evidence="4 5">HN-E23</strain>
    </source>
</reference>
<dbReference type="Proteomes" id="UP000275232">
    <property type="component" value="Unassembled WGS sequence"/>
</dbReference>
<dbReference type="GO" id="GO:0008168">
    <property type="term" value="F:methyltransferase activity"/>
    <property type="evidence" value="ECO:0007669"/>
    <property type="project" value="UniProtKB-KW"/>
</dbReference>
<feature type="domain" description="Methyltransferase" evidence="3">
    <location>
        <begin position="73"/>
        <end position="182"/>
    </location>
</feature>
<evidence type="ECO:0000259" key="3">
    <source>
        <dbReference type="Pfam" id="PF13847"/>
    </source>
</evidence>
<feature type="chain" id="PRO_5018077987" evidence="2">
    <location>
        <begin position="21"/>
        <end position="263"/>
    </location>
</feature>
<dbReference type="Pfam" id="PF13847">
    <property type="entry name" value="Methyltransf_31"/>
    <property type="match status" value="1"/>
</dbReference>
<evidence type="ECO:0000256" key="1">
    <source>
        <dbReference type="SAM" id="MobiDB-lite"/>
    </source>
</evidence>
<protein>
    <submittedName>
        <fullName evidence="4">Methyltransferase domain-containing protein</fullName>
    </submittedName>
</protein>
<feature type="region of interest" description="Disordered" evidence="1">
    <location>
        <begin position="230"/>
        <end position="263"/>
    </location>
</feature>
<dbReference type="SUPFAM" id="SSF53335">
    <property type="entry name" value="S-adenosyl-L-methionine-dependent methyltransferases"/>
    <property type="match status" value="1"/>
</dbReference>
<dbReference type="Gene3D" id="3.40.50.150">
    <property type="entry name" value="Vaccinia Virus protein VP39"/>
    <property type="match status" value="1"/>
</dbReference>
<evidence type="ECO:0000313" key="5">
    <source>
        <dbReference type="Proteomes" id="UP000275232"/>
    </source>
</evidence>
<dbReference type="InterPro" id="IPR025714">
    <property type="entry name" value="Methyltranfer_dom"/>
</dbReference>
<name>A0A3N5D6V5_9SPHN</name>
<dbReference type="OrthoDB" id="9784101at2"/>
<keyword evidence="2" id="KW-0732">Signal</keyword>
<keyword evidence="4" id="KW-0808">Transferase</keyword>
<keyword evidence="4" id="KW-0489">Methyltransferase</keyword>
<proteinExistence type="predicted"/>
<dbReference type="PANTHER" id="PTHR43861">
    <property type="entry name" value="TRANS-ACONITATE 2-METHYLTRANSFERASE-RELATED"/>
    <property type="match status" value="1"/>
</dbReference>
<keyword evidence="5" id="KW-1185">Reference proteome</keyword>
<dbReference type="EMBL" id="RPFZ01000001">
    <property type="protein sequence ID" value="RPF70208.1"/>
    <property type="molecule type" value="Genomic_DNA"/>
</dbReference>
<comment type="caution">
    <text evidence="4">The sequence shown here is derived from an EMBL/GenBank/DDBJ whole genome shotgun (WGS) entry which is preliminary data.</text>
</comment>
<organism evidence="4 5">
    <name type="scientific">Aurantiacibacter spongiae</name>
    <dbReference type="NCBI Taxonomy" id="2488860"/>
    <lineage>
        <taxon>Bacteria</taxon>
        <taxon>Pseudomonadati</taxon>
        <taxon>Pseudomonadota</taxon>
        <taxon>Alphaproteobacteria</taxon>
        <taxon>Sphingomonadales</taxon>
        <taxon>Erythrobacteraceae</taxon>
        <taxon>Aurantiacibacter</taxon>
    </lineage>
</organism>